<dbReference type="Pfam" id="PF09674">
    <property type="entry name" value="DUF2400"/>
    <property type="match status" value="1"/>
</dbReference>
<dbReference type="AlphaFoldDB" id="A0A069QHB7"/>
<dbReference type="InterPro" id="IPR014127">
    <property type="entry name" value="CHP02757"/>
</dbReference>
<keyword evidence="2" id="KW-1185">Reference proteome</keyword>
<protein>
    <submittedName>
        <fullName evidence="1">TIGR02757 family protein</fullName>
    </submittedName>
</protein>
<dbReference type="EMBL" id="JNGW01000070">
    <property type="protein sequence ID" value="KDR52253.1"/>
    <property type="molecule type" value="Genomic_DNA"/>
</dbReference>
<sequence length="250" mass="28686">MNTKTKALLKEYATRYETEAFLKNDPARFMHLVQGANNQETMAFIAANLSYGSRKQFFPKVSFMLERSQGEPYNWVKSGLFEQDIPSTDDCYYRLYTKKMMNSFLKTLQKLFSEHHTLHQYIQATATNDAETAVIAICKYFAKHGQEGIVPINARSACKRICMFLRWMVRDNSPVDLGIWKDTIDKRTLIMPLDTHVLTQAHRLKLLKSKSTSMSIAKKLTAEMAKVFPNDPLKADFALFGYGVNDGQKI</sequence>
<accession>A0A069QHB7</accession>
<dbReference type="NCBIfam" id="TIGR02757">
    <property type="entry name" value="TIGR02757 family protein"/>
    <property type="match status" value="1"/>
</dbReference>
<evidence type="ECO:0000313" key="1">
    <source>
        <dbReference type="EMBL" id="KDR52253.1"/>
    </source>
</evidence>
<organism evidence="1 2">
    <name type="scientific">Hoylesella loescheii DSM 19665 = JCM 12249 = ATCC 15930</name>
    <dbReference type="NCBI Taxonomy" id="1122985"/>
    <lineage>
        <taxon>Bacteria</taxon>
        <taxon>Pseudomonadati</taxon>
        <taxon>Bacteroidota</taxon>
        <taxon>Bacteroidia</taxon>
        <taxon>Bacteroidales</taxon>
        <taxon>Prevotellaceae</taxon>
        <taxon>Hoylesella</taxon>
    </lineage>
</organism>
<comment type="caution">
    <text evidence="1">The sequence shown here is derived from an EMBL/GenBank/DDBJ whole genome shotgun (WGS) entry which is preliminary data.</text>
</comment>
<evidence type="ECO:0000313" key="2">
    <source>
        <dbReference type="Proteomes" id="UP000027442"/>
    </source>
</evidence>
<gene>
    <name evidence="1" type="ORF">HMPREF1991_01683</name>
</gene>
<dbReference type="Proteomes" id="UP000027442">
    <property type="component" value="Unassembled WGS sequence"/>
</dbReference>
<dbReference type="eggNOG" id="COG0177">
    <property type="taxonomic scope" value="Bacteria"/>
</dbReference>
<proteinExistence type="predicted"/>
<dbReference type="RefSeq" id="WP_018967266.1">
    <property type="nucleotide sequence ID" value="NZ_KB899214.1"/>
</dbReference>
<name>A0A069QHB7_HOYLO</name>
<reference evidence="1 2" key="1">
    <citation type="submission" date="2013-08" db="EMBL/GenBank/DDBJ databases">
        <authorList>
            <person name="Weinstock G."/>
            <person name="Sodergren E."/>
            <person name="Wylie T."/>
            <person name="Fulton L."/>
            <person name="Fulton R."/>
            <person name="Fronick C."/>
            <person name="O'Laughlin M."/>
            <person name="Godfrey J."/>
            <person name="Miner T."/>
            <person name="Herter B."/>
            <person name="Appelbaum E."/>
            <person name="Cordes M."/>
            <person name="Lek S."/>
            <person name="Wollam A."/>
            <person name="Pepin K.H."/>
            <person name="Palsikar V.B."/>
            <person name="Mitreva M."/>
            <person name="Wilson R.K."/>
        </authorList>
    </citation>
    <scope>NUCLEOTIDE SEQUENCE [LARGE SCALE GENOMIC DNA]</scope>
    <source>
        <strain evidence="1 2">ATCC 15930</strain>
    </source>
</reference>
<dbReference type="HOGENOM" id="CLU_064298_0_0_10"/>
<dbReference type="PATRIC" id="fig|1122985.7.peg.1750"/>